<protein>
    <submittedName>
        <fullName evidence="6">CCHC-type domain-containing protein</fullName>
    </submittedName>
</protein>
<dbReference type="GO" id="GO:0008270">
    <property type="term" value="F:zinc ion binding"/>
    <property type="evidence" value="ECO:0007669"/>
    <property type="project" value="UniProtKB-KW"/>
</dbReference>
<sequence length="198" mass="21958">MLTGPQRFIMDLKSPQNLIWGFCGDLRSIWMARHDPNVPIAKWIAKICNAATDLASMKHTPNDQQICDRLLRGLDDAWKPICNHLVYSLIEVSLDDAIGALESHEVLTQVLMDHFDPSASVAKIKTTLGCYNCSQKGHQSSHCPNPSIKKKFTTRANATEARAGSASFATLGNYESEDDKDEDVHKNDDGDDCNVVWG</sequence>
<keyword evidence="7" id="KW-1185">Reference proteome</keyword>
<dbReference type="EnsemblFungi" id="PTTG_09115-t43_1">
    <property type="protein sequence ID" value="PTTG_09115-t43_1-p1"/>
    <property type="gene ID" value="PTTG_09115"/>
</dbReference>
<dbReference type="STRING" id="630390.A0A0C4F7I2"/>
<keyword evidence="2" id="KW-0862">Zinc</keyword>
<dbReference type="Gene3D" id="4.10.60.10">
    <property type="entry name" value="Zinc finger, CCHC-type"/>
    <property type="match status" value="1"/>
</dbReference>
<keyword evidence="1" id="KW-0507">mRNA processing</keyword>
<reference evidence="6 7" key="3">
    <citation type="journal article" date="2017" name="G3 (Bethesda)">
        <title>Comparative analysis highlights variable genome content of wheat rusts and divergence of the mating loci.</title>
        <authorList>
            <person name="Cuomo C.A."/>
            <person name="Bakkeren G."/>
            <person name="Khalil H.B."/>
            <person name="Panwar V."/>
            <person name="Joly D."/>
            <person name="Linning R."/>
            <person name="Sakthikumar S."/>
            <person name="Song X."/>
            <person name="Adiconis X."/>
            <person name="Fan L."/>
            <person name="Goldberg J.M."/>
            <person name="Levin J.Z."/>
            <person name="Young S."/>
            <person name="Zeng Q."/>
            <person name="Anikster Y."/>
            <person name="Bruce M."/>
            <person name="Wang M."/>
            <person name="Yin C."/>
            <person name="McCallum B."/>
            <person name="Szabo L.J."/>
            <person name="Hulbert S."/>
            <person name="Chen X."/>
            <person name="Fellers J.P."/>
        </authorList>
    </citation>
    <scope>NUCLEOTIDE SEQUENCE</scope>
    <source>
        <strain evidence="7">Isolate 1-1 / race 1 (BBBD)</strain>
        <strain evidence="6">isolate 1-1 / race 1 (BBBD)</strain>
    </source>
</reference>
<keyword evidence="2" id="KW-0863">Zinc-finger</keyword>
<feature type="region of interest" description="Disordered" evidence="3">
    <location>
        <begin position="170"/>
        <end position="191"/>
    </location>
</feature>
<evidence type="ECO:0000256" key="1">
    <source>
        <dbReference type="ARBA" id="ARBA00022664"/>
    </source>
</evidence>
<reference evidence="5" key="1">
    <citation type="submission" date="2009-11" db="EMBL/GenBank/DDBJ databases">
        <authorList>
            <consortium name="The Broad Institute Genome Sequencing Platform"/>
            <person name="Ward D."/>
            <person name="Feldgarden M."/>
            <person name="Earl A."/>
            <person name="Young S.K."/>
            <person name="Zeng Q."/>
            <person name="Koehrsen M."/>
            <person name="Alvarado L."/>
            <person name="Berlin A."/>
            <person name="Bochicchio J."/>
            <person name="Borenstein D."/>
            <person name="Chapman S.B."/>
            <person name="Chen Z."/>
            <person name="Engels R."/>
            <person name="Freedman E."/>
            <person name="Gellesch M."/>
            <person name="Goldberg J."/>
            <person name="Griggs A."/>
            <person name="Gujja S."/>
            <person name="Heilman E."/>
            <person name="Heiman D."/>
            <person name="Hepburn T."/>
            <person name="Howarth C."/>
            <person name="Jen D."/>
            <person name="Larson L."/>
            <person name="Lewis B."/>
            <person name="Mehta T."/>
            <person name="Park D."/>
            <person name="Pearson M."/>
            <person name="Roberts A."/>
            <person name="Saif S."/>
            <person name="Shea T."/>
            <person name="Shenoy N."/>
            <person name="Sisk P."/>
            <person name="Stolte C."/>
            <person name="Sykes S."/>
            <person name="Thomson T."/>
            <person name="Walk T."/>
            <person name="White J."/>
            <person name="Yandava C."/>
            <person name="Izard J."/>
            <person name="Baranova O.V."/>
            <person name="Blanton J.M."/>
            <person name="Tanner A.C."/>
            <person name="Dewhirst F.E."/>
            <person name="Haas B."/>
            <person name="Nusbaum C."/>
            <person name="Birren B."/>
        </authorList>
    </citation>
    <scope>NUCLEOTIDE SEQUENCE [LARGE SCALE GENOMIC DNA]</scope>
    <source>
        <strain evidence="5">1-1 BBBD Race 1</strain>
    </source>
</reference>
<name>A0A0C4F7I2_PUCT1</name>
<dbReference type="InterPro" id="IPR001878">
    <property type="entry name" value="Znf_CCHC"/>
</dbReference>
<reference evidence="6" key="4">
    <citation type="submission" date="2025-05" db="UniProtKB">
        <authorList>
            <consortium name="EnsemblFungi"/>
        </authorList>
    </citation>
    <scope>IDENTIFICATION</scope>
    <source>
        <strain evidence="6">isolate 1-1 / race 1 (BBBD)</strain>
    </source>
</reference>
<evidence type="ECO:0000259" key="4">
    <source>
        <dbReference type="PROSITE" id="PS50158"/>
    </source>
</evidence>
<evidence type="ECO:0000256" key="3">
    <source>
        <dbReference type="SAM" id="MobiDB-lite"/>
    </source>
</evidence>
<dbReference type="Pfam" id="PF00098">
    <property type="entry name" value="zf-CCHC"/>
    <property type="match status" value="1"/>
</dbReference>
<gene>
    <name evidence="5" type="ORF">PTTG_09115</name>
</gene>
<dbReference type="OrthoDB" id="2503412at2759"/>
<dbReference type="OMA" id="KWIAKIC"/>
<feature type="domain" description="CCHC-type" evidence="4">
    <location>
        <begin position="130"/>
        <end position="145"/>
    </location>
</feature>
<dbReference type="EMBL" id="ADAS02005156">
    <property type="protein sequence ID" value="OAV85307.1"/>
    <property type="molecule type" value="Genomic_DNA"/>
</dbReference>
<dbReference type="GO" id="GO:0003676">
    <property type="term" value="F:nucleic acid binding"/>
    <property type="evidence" value="ECO:0007669"/>
    <property type="project" value="InterPro"/>
</dbReference>
<proteinExistence type="predicted"/>
<accession>A0A0C4F7I2</accession>
<evidence type="ECO:0000256" key="2">
    <source>
        <dbReference type="PROSITE-ProRule" id="PRU00047"/>
    </source>
</evidence>
<dbReference type="SMART" id="SM00343">
    <property type="entry name" value="ZnF_C2HC"/>
    <property type="match status" value="1"/>
</dbReference>
<evidence type="ECO:0000313" key="6">
    <source>
        <dbReference type="EnsemblFungi" id="PTTG_09115-t43_1-p1"/>
    </source>
</evidence>
<dbReference type="AlphaFoldDB" id="A0A0C4F7I2"/>
<evidence type="ECO:0000313" key="5">
    <source>
        <dbReference type="EMBL" id="OAV85307.1"/>
    </source>
</evidence>
<dbReference type="GO" id="GO:0006397">
    <property type="term" value="P:mRNA processing"/>
    <property type="evidence" value="ECO:0007669"/>
    <property type="project" value="UniProtKB-KW"/>
</dbReference>
<dbReference type="PROSITE" id="PS50158">
    <property type="entry name" value="ZF_CCHC"/>
    <property type="match status" value="1"/>
</dbReference>
<evidence type="ECO:0000313" key="7">
    <source>
        <dbReference type="Proteomes" id="UP000005240"/>
    </source>
</evidence>
<dbReference type="Proteomes" id="UP000005240">
    <property type="component" value="Unassembled WGS sequence"/>
</dbReference>
<dbReference type="VEuPathDB" id="FungiDB:PTTG_09115"/>
<dbReference type="InterPro" id="IPR036875">
    <property type="entry name" value="Znf_CCHC_sf"/>
</dbReference>
<dbReference type="SUPFAM" id="SSF57756">
    <property type="entry name" value="Retrovirus zinc finger-like domains"/>
    <property type="match status" value="1"/>
</dbReference>
<organism evidence="5">
    <name type="scientific">Puccinia triticina (isolate 1-1 / race 1 (BBBD))</name>
    <name type="common">Brown leaf rust fungus</name>
    <dbReference type="NCBI Taxonomy" id="630390"/>
    <lineage>
        <taxon>Eukaryota</taxon>
        <taxon>Fungi</taxon>
        <taxon>Dikarya</taxon>
        <taxon>Basidiomycota</taxon>
        <taxon>Pucciniomycotina</taxon>
        <taxon>Pucciniomycetes</taxon>
        <taxon>Pucciniales</taxon>
        <taxon>Pucciniaceae</taxon>
        <taxon>Puccinia</taxon>
    </lineage>
</organism>
<reference evidence="5" key="2">
    <citation type="submission" date="2016-05" db="EMBL/GenBank/DDBJ databases">
        <title>Comparative analysis highlights variable genome content of wheat rusts and divergence of the mating loci.</title>
        <authorList>
            <person name="Cuomo C.A."/>
            <person name="Bakkeren G."/>
            <person name="Szabo L."/>
            <person name="Khalil H."/>
            <person name="Joly D."/>
            <person name="Goldberg J."/>
            <person name="Young S."/>
            <person name="Zeng Q."/>
            <person name="Fellers J."/>
        </authorList>
    </citation>
    <scope>NUCLEOTIDE SEQUENCE [LARGE SCALE GENOMIC DNA]</scope>
    <source>
        <strain evidence="5">1-1 BBBD Race 1</strain>
    </source>
</reference>
<keyword evidence="2" id="KW-0479">Metal-binding</keyword>